<dbReference type="AlphaFoldDB" id="A0A482W6D1"/>
<name>A0A482W6D1_ASBVE</name>
<proteinExistence type="predicted"/>
<sequence>MRETRNLTPSHRHAGRPRTKRTPTLEEALLEEVDENLNISIRNLVHNLHVNNSLIQRILKQEKYYPYLYTKFRH</sequence>
<gene>
    <name evidence="2" type="ORF">BDFB_012015</name>
</gene>
<dbReference type="Proteomes" id="UP000292052">
    <property type="component" value="Unassembled WGS sequence"/>
</dbReference>
<reference evidence="2 3" key="1">
    <citation type="submission" date="2017-03" db="EMBL/GenBank/DDBJ databases">
        <title>Genome of the blue death feigning beetle - Asbolus verrucosus.</title>
        <authorList>
            <person name="Rider S.D."/>
        </authorList>
    </citation>
    <scope>NUCLEOTIDE SEQUENCE [LARGE SCALE GENOMIC DNA]</scope>
    <source>
        <strain evidence="2">Butters</strain>
        <tissue evidence="2">Head and leg muscle</tissue>
    </source>
</reference>
<protein>
    <submittedName>
        <fullName evidence="2">Uncharacterized protein</fullName>
    </submittedName>
</protein>
<evidence type="ECO:0000256" key="1">
    <source>
        <dbReference type="SAM" id="MobiDB-lite"/>
    </source>
</evidence>
<organism evidence="2 3">
    <name type="scientific">Asbolus verrucosus</name>
    <name type="common">Desert ironclad beetle</name>
    <dbReference type="NCBI Taxonomy" id="1661398"/>
    <lineage>
        <taxon>Eukaryota</taxon>
        <taxon>Metazoa</taxon>
        <taxon>Ecdysozoa</taxon>
        <taxon>Arthropoda</taxon>
        <taxon>Hexapoda</taxon>
        <taxon>Insecta</taxon>
        <taxon>Pterygota</taxon>
        <taxon>Neoptera</taxon>
        <taxon>Endopterygota</taxon>
        <taxon>Coleoptera</taxon>
        <taxon>Polyphaga</taxon>
        <taxon>Cucujiformia</taxon>
        <taxon>Tenebrionidae</taxon>
        <taxon>Pimeliinae</taxon>
        <taxon>Asbolus</taxon>
    </lineage>
</organism>
<feature type="compositionally biased region" description="Basic residues" evidence="1">
    <location>
        <begin position="10"/>
        <end position="21"/>
    </location>
</feature>
<feature type="region of interest" description="Disordered" evidence="1">
    <location>
        <begin position="1"/>
        <end position="22"/>
    </location>
</feature>
<evidence type="ECO:0000313" key="3">
    <source>
        <dbReference type="Proteomes" id="UP000292052"/>
    </source>
</evidence>
<keyword evidence="3" id="KW-1185">Reference proteome</keyword>
<evidence type="ECO:0000313" key="2">
    <source>
        <dbReference type="EMBL" id="RZC40674.1"/>
    </source>
</evidence>
<accession>A0A482W6D1</accession>
<dbReference type="EMBL" id="QDEB01024064">
    <property type="protein sequence ID" value="RZC40674.1"/>
    <property type="molecule type" value="Genomic_DNA"/>
</dbReference>
<comment type="caution">
    <text evidence="2">The sequence shown here is derived from an EMBL/GenBank/DDBJ whole genome shotgun (WGS) entry which is preliminary data.</text>
</comment>